<gene>
    <name evidence="3" type="ORF">Kalk_14600</name>
</gene>
<dbReference type="Pfam" id="PF07589">
    <property type="entry name" value="PEP-CTERM"/>
    <property type="match status" value="1"/>
</dbReference>
<accession>A0A2K9LMJ2</accession>
<dbReference type="KEGG" id="kak:Kalk_14600"/>
<reference evidence="4" key="1">
    <citation type="submission" date="2017-08" db="EMBL/GenBank/DDBJ databases">
        <title>Direct submision.</title>
        <authorList>
            <person name="Kim S.-J."/>
            <person name="Rhee S.-K."/>
        </authorList>
    </citation>
    <scope>NUCLEOTIDE SEQUENCE [LARGE SCALE GENOMIC DNA]</scope>
    <source>
        <strain evidence="4">GI5</strain>
    </source>
</reference>
<evidence type="ECO:0000313" key="3">
    <source>
        <dbReference type="EMBL" id="AUM13576.1"/>
    </source>
</evidence>
<name>A0A2K9LMJ2_9GAMM</name>
<dbReference type="AlphaFoldDB" id="A0A2K9LMJ2"/>
<dbReference type="RefSeq" id="WP_101894951.1">
    <property type="nucleotide sequence ID" value="NZ_CP022684.1"/>
</dbReference>
<protein>
    <recommendedName>
        <fullName evidence="2">Ice-binding protein C-terminal domain-containing protein</fullName>
    </recommendedName>
</protein>
<keyword evidence="4" id="KW-1185">Reference proteome</keyword>
<dbReference type="InterPro" id="IPR013424">
    <property type="entry name" value="Ice-binding_C"/>
</dbReference>
<dbReference type="Proteomes" id="UP000235116">
    <property type="component" value="Chromosome"/>
</dbReference>
<keyword evidence="1" id="KW-0732">Signal</keyword>
<dbReference type="OrthoDB" id="5573873at2"/>
<feature type="domain" description="Ice-binding protein C-terminal" evidence="2">
    <location>
        <begin position="157"/>
        <end position="180"/>
    </location>
</feature>
<organism evidence="3 4">
    <name type="scientific">Ketobacter alkanivorans</name>
    <dbReference type="NCBI Taxonomy" id="1917421"/>
    <lineage>
        <taxon>Bacteria</taxon>
        <taxon>Pseudomonadati</taxon>
        <taxon>Pseudomonadota</taxon>
        <taxon>Gammaproteobacteria</taxon>
        <taxon>Pseudomonadales</taxon>
        <taxon>Ketobacteraceae</taxon>
        <taxon>Ketobacter</taxon>
    </lineage>
</organism>
<evidence type="ECO:0000313" key="4">
    <source>
        <dbReference type="Proteomes" id="UP000235116"/>
    </source>
</evidence>
<feature type="signal peptide" evidence="1">
    <location>
        <begin position="1"/>
        <end position="21"/>
    </location>
</feature>
<evidence type="ECO:0000259" key="2">
    <source>
        <dbReference type="Pfam" id="PF07589"/>
    </source>
</evidence>
<proteinExistence type="predicted"/>
<dbReference type="NCBIfam" id="TIGR02595">
    <property type="entry name" value="PEP_CTERM"/>
    <property type="match status" value="1"/>
</dbReference>
<evidence type="ECO:0000256" key="1">
    <source>
        <dbReference type="SAM" id="SignalP"/>
    </source>
</evidence>
<feature type="chain" id="PRO_5014953574" description="Ice-binding protein C-terminal domain-containing protein" evidence="1">
    <location>
        <begin position="22"/>
        <end position="185"/>
    </location>
</feature>
<sequence length="185" mass="18896">MKLRLATAIIIASLVAVSASAMPVGYDFYQGGYTGGAFLHGHFVGEDLDGNGQLSSFSGEISGFALSFNGQGGLASFVFGLDDLFGLVYDLNGGLLGDGLSRHIEGLLAFDGNSLLAVGPGPLWRTCGGGYACAVAASGHKRFYSGEGIQVMARGVAVPEPGSVGLIVLGLIGLVLVRRKIGAQQ</sequence>
<dbReference type="EMBL" id="CP022684">
    <property type="protein sequence ID" value="AUM13576.1"/>
    <property type="molecule type" value="Genomic_DNA"/>
</dbReference>